<reference evidence="1 2" key="1">
    <citation type="submission" date="2020-02" db="EMBL/GenBank/DDBJ databases">
        <authorList>
            <person name="Dziuba M."/>
            <person name="Kuznetsov B."/>
            <person name="Mardanov A."/>
            <person name="Ravin N."/>
            <person name="Grouzdev D."/>
        </authorList>
    </citation>
    <scope>NUCLEOTIDE SEQUENCE [LARGE SCALE GENOMIC DNA]</scope>
    <source>
        <strain evidence="1 2">SpK</strain>
    </source>
</reference>
<name>A0A7C9UW86_9PROT</name>
<accession>A0A7C9UW86</accession>
<dbReference type="AlphaFoldDB" id="A0A7C9UW86"/>
<dbReference type="Proteomes" id="UP000480684">
    <property type="component" value="Unassembled WGS sequence"/>
</dbReference>
<evidence type="ECO:0000313" key="1">
    <source>
        <dbReference type="EMBL" id="NFV82127.1"/>
    </source>
</evidence>
<dbReference type="RefSeq" id="WP_163682830.1">
    <property type="nucleotide sequence ID" value="NZ_JAAIYP010000045.1"/>
</dbReference>
<comment type="caution">
    <text evidence="1">The sequence shown here is derived from an EMBL/GenBank/DDBJ whole genome shotgun (WGS) entry which is preliminary data.</text>
</comment>
<proteinExistence type="predicted"/>
<protein>
    <submittedName>
        <fullName evidence="1">Uncharacterized protein</fullName>
    </submittedName>
</protein>
<evidence type="ECO:0000313" key="2">
    <source>
        <dbReference type="Proteomes" id="UP000480684"/>
    </source>
</evidence>
<dbReference type="EMBL" id="JAAIYP010000045">
    <property type="protein sequence ID" value="NFV82127.1"/>
    <property type="molecule type" value="Genomic_DNA"/>
</dbReference>
<gene>
    <name evidence="1" type="ORF">G4223_18615</name>
</gene>
<sequence>MERTRGHAAFVGNAAIDLDARIRAALLRKELADSGEWPLVDPIPAAFPPQNDGGDGGT</sequence>
<organism evidence="1 2">
    <name type="scientific">Magnetospirillum aberrantis SpK</name>
    <dbReference type="NCBI Taxonomy" id="908842"/>
    <lineage>
        <taxon>Bacteria</taxon>
        <taxon>Pseudomonadati</taxon>
        <taxon>Pseudomonadota</taxon>
        <taxon>Alphaproteobacteria</taxon>
        <taxon>Rhodospirillales</taxon>
        <taxon>Rhodospirillaceae</taxon>
        <taxon>Magnetospirillum</taxon>
    </lineage>
</organism>
<keyword evidence="2" id="KW-1185">Reference proteome</keyword>